<evidence type="ECO:0000313" key="2">
    <source>
        <dbReference type="Proteomes" id="UP000237925"/>
    </source>
</evidence>
<keyword evidence="1" id="KW-0489">Methyltransferase</keyword>
<dbReference type="CDD" id="cd02440">
    <property type="entry name" value="AdoMet_MTases"/>
    <property type="match status" value="1"/>
</dbReference>
<keyword evidence="1" id="KW-0808">Transferase</keyword>
<dbReference type="EMBL" id="CP027667">
    <property type="protein sequence ID" value="AVO48761.1"/>
    <property type="molecule type" value="Genomic_DNA"/>
</dbReference>
<dbReference type="Proteomes" id="UP000237925">
    <property type="component" value="Chromosome"/>
</dbReference>
<dbReference type="InterPro" id="IPR029063">
    <property type="entry name" value="SAM-dependent_MTases_sf"/>
</dbReference>
<dbReference type="OrthoDB" id="5447865at2"/>
<dbReference type="GO" id="GO:0032259">
    <property type="term" value="P:methylation"/>
    <property type="evidence" value="ECO:0007669"/>
    <property type="project" value="UniProtKB-KW"/>
</dbReference>
<gene>
    <name evidence="1" type="ORF">C6568_05415</name>
</gene>
<proteinExistence type="predicted"/>
<keyword evidence="2" id="KW-1185">Reference proteome</keyword>
<dbReference type="AlphaFoldDB" id="A0A2R3QAH4"/>
<dbReference type="GO" id="GO:0008168">
    <property type="term" value="F:methyltransferase activity"/>
    <property type="evidence" value="ECO:0007669"/>
    <property type="project" value="UniProtKB-KW"/>
</dbReference>
<sequence length="321" mass="36413">MWRGQSGAQLSGAFLEPPGRLGAAQGGGRGHVRAAHWLTRLRERTFGIATWDAARISDEWFRAHFDYAAEVVQQWLAYGGVDLSRARLLNFGCGDGITDLALALRHGVTAIHGVDIRREYAKLPRIAREQLGMARLPSALTFETIAPGTPLAPRCGSMDAIVSWSTFEHVQREQLLPILRDLHECLRPGGVFFLQIEPLFYSPWGSHLRRYDDVPWHHLLASEDELWRIIEAHQGPIAADEVDFGFADFGVEGYKRFVFKEYQQLNRLTADELVDLAGQAGFAIERQERRCVEMDVPQTLAERHPRERLLNNEILLLLRRT</sequence>
<dbReference type="Gene3D" id="3.40.50.150">
    <property type="entry name" value="Vaccinia Virus protein VP39"/>
    <property type="match status" value="1"/>
</dbReference>
<dbReference type="Pfam" id="PF13489">
    <property type="entry name" value="Methyltransf_23"/>
    <property type="match status" value="1"/>
</dbReference>
<dbReference type="SUPFAM" id="SSF53335">
    <property type="entry name" value="S-adenosyl-L-methionine-dependent methyltransferases"/>
    <property type="match status" value="1"/>
</dbReference>
<name>A0A2R3QAH4_9BURK</name>
<evidence type="ECO:0000313" key="1">
    <source>
        <dbReference type="EMBL" id="AVO48761.1"/>
    </source>
</evidence>
<accession>A0A2R3QAH4</accession>
<protein>
    <submittedName>
        <fullName evidence="1">SAM-dependent methyltransferase</fullName>
    </submittedName>
</protein>
<dbReference type="PANTHER" id="PTHR43861">
    <property type="entry name" value="TRANS-ACONITATE 2-METHYLTRANSFERASE-RELATED"/>
    <property type="match status" value="1"/>
</dbReference>
<organism evidence="1 2">
    <name type="scientific">Melaminivora suipulveris</name>
    <dbReference type="NCBI Taxonomy" id="2109913"/>
    <lineage>
        <taxon>Bacteria</taxon>
        <taxon>Pseudomonadati</taxon>
        <taxon>Pseudomonadota</taxon>
        <taxon>Betaproteobacteria</taxon>
        <taxon>Burkholderiales</taxon>
        <taxon>Comamonadaceae</taxon>
        <taxon>Melaminivora</taxon>
    </lineage>
</organism>
<reference evidence="1 2" key="1">
    <citation type="submission" date="2018-03" db="EMBL/GenBank/DDBJ databases">
        <title>Genome sequencing of Melaminivora sp.</title>
        <authorList>
            <person name="Kim S.-J."/>
            <person name="Heo J."/>
            <person name="Ahn J.-H."/>
            <person name="Kwon S.-W."/>
        </authorList>
    </citation>
    <scope>NUCLEOTIDE SEQUENCE [LARGE SCALE GENOMIC DNA]</scope>
    <source>
        <strain evidence="1 2">SC2-9</strain>
    </source>
</reference>
<dbReference type="KEGG" id="mela:C6568_05415"/>